<dbReference type="RefSeq" id="XP_044546814.1">
    <property type="nucleotide sequence ID" value="XM_044696554.1"/>
</dbReference>
<dbReference type="Gene3D" id="2.30.320.10">
    <property type="entry name" value="YwqG-like"/>
    <property type="match status" value="1"/>
</dbReference>
<dbReference type="EMBL" id="PYSW02000028">
    <property type="protein sequence ID" value="KAG2379552.1"/>
    <property type="molecule type" value="Genomic_DNA"/>
</dbReference>
<keyword evidence="2" id="KW-1185">Reference proteome</keyword>
<evidence type="ECO:0000313" key="1">
    <source>
        <dbReference type="EMBL" id="KAG2379552.1"/>
    </source>
</evidence>
<comment type="caution">
    <text evidence="1">The sequence shown here is derived from an EMBL/GenBank/DDBJ whole genome shotgun (WGS) entry which is preliminary data.</text>
</comment>
<evidence type="ECO:0000313" key="2">
    <source>
        <dbReference type="Proteomes" id="UP000816034"/>
    </source>
</evidence>
<evidence type="ECO:0008006" key="3">
    <source>
        <dbReference type="Google" id="ProtNLM"/>
    </source>
</evidence>
<reference evidence="1 2" key="1">
    <citation type="journal article" date="2018" name="BMC Genomics">
        <title>The genome of Naegleria lovaniensis, the basis for a comparative approach to unravel pathogenicity factors of the human pathogenic amoeba N. fowleri.</title>
        <authorList>
            <person name="Liechti N."/>
            <person name="Schurch N."/>
            <person name="Bruggmann R."/>
            <person name="Wittwer M."/>
        </authorList>
    </citation>
    <scope>NUCLEOTIDE SEQUENCE [LARGE SCALE GENOMIC DNA]</scope>
    <source>
        <strain evidence="1 2">ATCC 30569</strain>
    </source>
</reference>
<protein>
    <recommendedName>
        <fullName evidence="3">F-box domain-containing protein</fullName>
    </recommendedName>
</protein>
<accession>A0AA88GHJ4</accession>
<proteinExistence type="predicted"/>
<dbReference type="GeneID" id="68099123"/>
<sequence>MLSSCTASEEMNYCTRDLFFSQVEDELFLMHHFFPFVEDLREIRFISRSWKNILDRNECNIYKERIQKLQNSSLVSTSSSCMKGLYIIALSYFTNLNLKLALKLKKIYYFMIKYQEKWNCFCQSGYMTFFTLPKSELCSGFPQTFEKFSHSAAPGSMFVNRTQTGLTMYAKYIQEVMDKKEKGISQKYFTLLQEENLEMSFKYHCKKWMQIVKLLKWSVGLSSIPVSKRGNSEPHDELQVGASKFGGYAEVPKTWIENMRAEQIEDRALLAQIRCEDIYKILPKSYTMDFCFPSEGWIYVFAPLRNQYNYSEYVTKYYGGDVSTLVPYILSSRRWSNSYPISFNIQVNLPDHLNISGLPSHSISRWFDQEEGSVFSACMEMQQKRNYLFGHGPSLCWSERKLNSPLFLCMGGHEEIVFGDADVLCVWGELAKKSEETMSDHAISNTSQISIDKVEVRISC</sequence>
<dbReference type="AlphaFoldDB" id="A0AA88GHJ4"/>
<organism evidence="1 2">
    <name type="scientific">Naegleria lovaniensis</name>
    <name type="common">Amoeba</name>
    <dbReference type="NCBI Taxonomy" id="51637"/>
    <lineage>
        <taxon>Eukaryota</taxon>
        <taxon>Discoba</taxon>
        <taxon>Heterolobosea</taxon>
        <taxon>Tetramitia</taxon>
        <taxon>Eutetramitia</taxon>
        <taxon>Vahlkampfiidae</taxon>
        <taxon>Naegleria</taxon>
    </lineage>
</organism>
<gene>
    <name evidence="1" type="ORF">C9374_006669</name>
</gene>
<dbReference type="Proteomes" id="UP000816034">
    <property type="component" value="Unassembled WGS sequence"/>
</dbReference>
<name>A0AA88GHJ4_NAELO</name>